<evidence type="ECO:0000256" key="1">
    <source>
        <dbReference type="SAM" id="Coils"/>
    </source>
</evidence>
<feature type="transmembrane region" description="Helical" evidence="2">
    <location>
        <begin position="6"/>
        <end position="28"/>
    </location>
</feature>
<evidence type="ECO:0000256" key="2">
    <source>
        <dbReference type="SAM" id="Phobius"/>
    </source>
</evidence>
<keyword evidence="2" id="KW-0812">Transmembrane</keyword>
<keyword evidence="1" id="KW-0175">Coiled coil</keyword>
<evidence type="ECO:0000313" key="3">
    <source>
        <dbReference type="EMBL" id="PIP21804.1"/>
    </source>
</evidence>
<evidence type="ECO:0000313" key="4">
    <source>
        <dbReference type="Proteomes" id="UP000231567"/>
    </source>
</evidence>
<accession>A0A2G9YRF2</accession>
<gene>
    <name evidence="3" type="ORF">COX39_00930</name>
</gene>
<dbReference type="EMBL" id="PCRM01000016">
    <property type="protein sequence ID" value="PIP21804.1"/>
    <property type="molecule type" value="Genomic_DNA"/>
</dbReference>
<sequence>MKKVFNAFWVLISKYGILLLIIYILFILGRVVWKNYQINVQIEKVNKEIAQLKDDNKNMENLILYYSTDSFKEIEARRKLGLKKPDEKVIAVDVSEEEKPIESFFNQSAQRPLPTPNYIKWWQSFFR</sequence>
<name>A0A2G9YRF2_9BACT</name>
<reference evidence="3 4" key="1">
    <citation type="submission" date="2017-09" db="EMBL/GenBank/DDBJ databases">
        <title>Depth-based differentiation of microbial function through sediment-hosted aquifers and enrichment of novel symbionts in the deep terrestrial subsurface.</title>
        <authorList>
            <person name="Probst A.J."/>
            <person name="Ladd B."/>
            <person name="Jarett J.K."/>
            <person name="Geller-Mcgrath D.E."/>
            <person name="Sieber C.M."/>
            <person name="Emerson J.B."/>
            <person name="Anantharaman K."/>
            <person name="Thomas B.C."/>
            <person name="Malmstrom R."/>
            <person name="Stieglmeier M."/>
            <person name="Klingl A."/>
            <person name="Woyke T."/>
            <person name="Ryan C.M."/>
            <person name="Banfield J.F."/>
        </authorList>
    </citation>
    <scope>NUCLEOTIDE SEQUENCE [LARGE SCALE GENOMIC DNA]</scope>
    <source>
        <strain evidence="3">CG23_combo_of_CG06-09_8_20_14_all_40_13</strain>
    </source>
</reference>
<comment type="caution">
    <text evidence="3">The sequence shown here is derived from an EMBL/GenBank/DDBJ whole genome shotgun (WGS) entry which is preliminary data.</text>
</comment>
<keyword evidence="2" id="KW-0472">Membrane</keyword>
<dbReference type="AlphaFoldDB" id="A0A2G9YRF2"/>
<protein>
    <recommendedName>
        <fullName evidence="5">Cell division protein FtsL</fullName>
    </recommendedName>
</protein>
<evidence type="ECO:0008006" key="5">
    <source>
        <dbReference type="Google" id="ProtNLM"/>
    </source>
</evidence>
<organism evidence="3 4">
    <name type="scientific">Candidatus Nealsonbacteria bacterium CG23_combo_of_CG06-09_8_20_14_all_40_13</name>
    <dbReference type="NCBI Taxonomy" id="1974724"/>
    <lineage>
        <taxon>Bacteria</taxon>
        <taxon>Candidatus Nealsoniibacteriota</taxon>
    </lineage>
</organism>
<dbReference type="Pfam" id="PF04977">
    <property type="entry name" value="DivIC"/>
    <property type="match status" value="1"/>
</dbReference>
<keyword evidence="2" id="KW-1133">Transmembrane helix</keyword>
<proteinExistence type="predicted"/>
<feature type="coiled-coil region" evidence="1">
    <location>
        <begin position="35"/>
        <end position="62"/>
    </location>
</feature>
<dbReference type="InterPro" id="IPR007060">
    <property type="entry name" value="FtsL/DivIC"/>
</dbReference>
<dbReference type="Proteomes" id="UP000231567">
    <property type="component" value="Unassembled WGS sequence"/>
</dbReference>